<feature type="transmembrane region" description="Helical" evidence="1">
    <location>
        <begin position="184"/>
        <end position="202"/>
    </location>
</feature>
<evidence type="ECO:0000313" key="3">
    <source>
        <dbReference type="EMBL" id="GFR77920.1"/>
    </source>
</evidence>
<gene>
    <name evidence="3" type="ORF">ElyMa_005836500</name>
</gene>
<reference evidence="3 4" key="1">
    <citation type="journal article" date="2021" name="Elife">
        <title>Chloroplast acquisition without the gene transfer in kleptoplastic sea slugs, Plakobranchus ocellatus.</title>
        <authorList>
            <person name="Maeda T."/>
            <person name="Takahashi S."/>
            <person name="Yoshida T."/>
            <person name="Shimamura S."/>
            <person name="Takaki Y."/>
            <person name="Nagai Y."/>
            <person name="Toyoda A."/>
            <person name="Suzuki Y."/>
            <person name="Arimoto A."/>
            <person name="Ishii H."/>
            <person name="Satoh N."/>
            <person name="Nishiyama T."/>
            <person name="Hasebe M."/>
            <person name="Maruyama T."/>
            <person name="Minagawa J."/>
            <person name="Obokata J."/>
            <person name="Shigenobu S."/>
        </authorList>
    </citation>
    <scope>NUCLEOTIDE SEQUENCE [LARGE SCALE GENOMIC DNA]</scope>
</reference>
<dbReference type="InterPro" id="IPR038050">
    <property type="entry name" value="Neuro_actylchol_rec"/>
</dbReference>
<proteinExistence type="predicted"/>
<dbReference type="InterPro" id="IPR006029">
    <property type="entry name" value="Neurotrans-gated_channel_TM"/>
</dbReference>
<dbReference type="InterPro" id="IPR006201">
    <property type="entry name" value="Neur_channel"/>
</dbReference>
<dbReference type="GO" id="GO:0016020">
    <property type="term" value="C:membrane"/>
    <property type="evidence" value="ECO:0007669"/>
    <property type="project" value="InterPro"/>
</dbReference>
<dbReference type="SUPFAM" id="SSF90112">
    <property type="entry name" value="Neurotransmitter-gated ion-channel transmembrane pore"/>
    <property type="match status" value="1"/>
</dbReference>
<name>A0AAV4FYU2_9GAST</name>
<evidence type="ECO:0000313" key="4">
    <source>
        <dbReference type="Proteomes" id="UP000762676"/>
    </source>
</evidence>
<dbReference type="AlphaFoldDB" id="A0AAV4FYU2"/>
<organism evidence="3 4">
    <name type="scientific">Elysia marginata</name>
    <dbReference type="NCBI Taxonomy" id="1093978"/>
    <lineage>
        <taxon>Eukaryota</taxon>
        <taxon>Metazoa</taxon>
        <taxon>Spiralia</taxon>
        <taxon>Lophotrochozoa</taxon>
        <taxon>Mollusca</taxon>
        <taxon>Gastropoda</taxon>
        <taxon>Heterobranchia</taxon>
        <taxon>Euthyneura</taxon>
        <taxon>Panpulmonata</taxon>
        <taxon>Sacoglossa</taxon>
        <taxon>Placobranchoidea</taxon>
        <taxon>Plakobranchidae</taxon>
        <taxon>Elysia</taxon>
    </lineage>
</organism>
<dbReference type="Proteomes" id="UP000762676">
    <property type="component" value="Unassembled WGS sequence"/>
</dbReference>
<dbReference type="GO" id="GO:0004888">
    <property type="term" value="F:transmembrane signaling receptor activity"/>
    <property type="evidence" value="ECO:0007669"/>
    <property type="project" value="InterPro"/>
</dbReference>
<evidence type="ECO:0000259" key="2">
    <source>
        <dbReference type="Pfam" id="PF02932"/>
    </source>
</evidence>
<keyword evidence="4" id="KW-1185">Reference proteome</keyword>
<feature type="transmembrane region" description="Helical" evidence="1">
    <location>
        <begin position="336"/>
        <end position="354"/>
    </location>
</feature>
<dbReference type="EMBL" id="BMAT01011724">
    <property type="protein sequence ID" value="GFR77920.1"/>
    <property type="molecule type" value="Genomic_DNA"/>
</dbReference>
<protein>
    <submittedName>
        <fullName evidence="3">Neuronal acetylcholine receptor subunit alpha-7</fullName>
    </submittedName>
</protein>
<dbReference type="Pfam" id="PF02932">
    <property type="entry name" value="Neur_chan_memb"/>
    <property type="match status" value="1"/>
</dbReference>
<dbReference type="GO" id="GO:0005216">
    <property type="term" value="F:monoatomic ion channel activity"/>
    <property type="evidence" value="ECO:0007669"/>
    <property type="project" value="InterPro"/>
</dbReference>
<feature type="domain" description="Neurotransmitter-gated ion-channel transmembrane" evidence="2">
    <location>
        <begin position="126"/>
        <end position="353"/>
    </location>
</feature>
<keyword evidence="3" id="KW-0675">Receptor</keyword>
<dbReference type="Gene3D" id="1.20.58.390">
    <property type="entry name" value="Neurotransmitter-gated ion-channel transmembrane domain"/>
    <property type="match status" value="1"/>
</dbReference>
<keyword evidence="1" id="KW-1133">Transmembrane helix</keyword>
<comment type="caution">
    <text evidence="3">The sequence shown here is derived from an EMBL/GenBank/DDBJ whole genome shotgun (WGS) entry which is preliminary data.</text>
</comment>
<dbReference type="PANTHER" id="PTHR18945">
    <property type="entry name" value="NEUROTRANSMITTER GATED ION CHANNEL"/>
    <property type="match status" value="1"/>
</dbReference>
<dbReference type="CDD" id="cd19051">
    <property type="entry name" value="LGIC_TM_cation"/>
    <property type="match status" value="1"/>
</dbReference>
<dbReference type="InterPro" id="IPR036719">
    <property type="entry name" value="Neuro-gated_channel_TM_sf"/>
</dbReference>
<evidence type="ECO:0000256" key="1">
    <source>
        <dbReference type="SAM" id="Phobius"/>
    </source>
</evidence>
<keyword evidence="1" id="KW-0812">Transmembrane</keyword>
<feature type="transmembrane region" description="Helical" evidence="1">
    <location>
        <begin position="147"/>
        <end position="164"/>
    </location>
</feature>
<sequence length="356" mass="40099">MRPILVCGGSAFQTRGSEREARTRLYSDLEASAILQNKLVPLSPDSPINVQINLNIYKVGHDIKVVPMASKTDLIGGLAEHVTIPAEWEVTNSSLEVTHLDGLPQVVYTVHLDRASIYYLLCVLSPMAVTSQLTLFVFWIPPTSGERISFLMSIYVSTTLYLGFVGDTLPRKSYNFVEAPRMVLFMVFNITECVLVLIATLLSMRLHTAEEKALQNLLVEETERIRRKLKTKDGGQDKGFRNKGAVKVLDLTEDHEQTKADDIPNYLAKGCFEDTPGNLDNRHQLATADDKDATGDHRVGTASRKRRFYERVTRFLAQQKKSKKPCRICAQTVDRVLFLVFLTCSLVFYSFIFGED</sequence>
<accession>A0AAV4FYU2</accession>
<feature type="transmembrane region" description="Helical" evidence="1">
    <location>
        <begin position="117"/>
        <end position="140"/>
    </location>
</feature>
<keyword evidence="1" id="KW-0472">Membrane</keyword>